<evidence type="ECO:0000313" key="5">
    <source>
        <dbReference type="Proteomes" id="UP000607559"/>
    </source>
</evidence>
<dbReference type="Gene3D" id="2.40.37.20">
    <property type="entry name" value="D-serine dehydratase-like domain"/>
    <property type="match status" value="1"/>
</dbReference>
<dbReference type="Proteomes" id="UP000607559">
    <property type="component" value="Unassembled WGS sequence"/>
</dbReference>
<sequence length="363" mass="39522">MDWYKLTNPESFDTPALVVFPDRVKENIRLAIEKVGDPSRLRPHVKTYKNPDLTRLLLAAGITRFKCATIAEAEMLALEGAPDVLLAYQPIGPKAQRLAALIKKYPATAFSCLIDNSAAAAAMAQTFAAAGINVPVYLDINVGMDRTGIAPGDEALQLYNTAARLDGITPVGLHAYDGHIRDTDLAERTRKCDEAFDLITRLNQRLGLIVIAGGSPTFPIHARRAAAIQCSPGTFVYWDKGYGDSFPDQPFLHAALVVTRIISLRGDTRLCLDLGHKSIAPENELSRRVFFINGPGLKPVGQSEEHLVVEAGVGHGYSIGDVFYGVPYHVCPTIALYDRAFTVEAGHVTGSWKNIARDRSLTV</sequence>
<proteinExistence type="inferred from homology"/>
<reference evidence="4" key="2">
    <citation type="submission" date="2020-09" db="EMBL/GenBank/DDBJ databases">
        <authorList>
            <person name="Sun Q."/>
            <person name="Zhou Y."/>
        </authorList>
    </citation>
    <scope>NUCLEOTIDE SEQUENCE</scope>
    <source>
        <strain evidence="4">CGMCC 1.15448</strain>
    </source>
</reference>
<dbReference type="SUPFAM" id="SSF51419">
    <property type="entry name" value="PLP-binding barrel"/>
    <property type="match status" value="1"/>
</dbReference>
<gene>
    <name evidence="4" type="ORF">GCM10011511_20390</name>
</gene>
<dbReference type="GO" id="GO:0008721">
    <property type="term" value="F:D-serine ammonia-lyase activity"/>
    <property type="evidence" value="ECO:0007669"/>
    <property type="project" value="TreeGrafter"/>
</dbReference>
<dbReference type="InterPro" id="IPR051466">
    <property type="entry name" value="D-amino_acid_metab_enzyme"/>
</dbReference>
<dbReference type="PANTHER" id="PTHR28004">
    <property type="entry name" value="ZGC:162816-RELATED"/>
    <property type="match status" value="1"/>
</dbReference>
<organism evidence="4 5">
    <name type="scientific">Puia dinghuensis</name>
    <dbReference type="NCBI Taxonomy" id="1792502"/>
    <lineage>
        <taxon>Bacteria</taxon>
        <taxon>Pseudomonadati</taxon>
        <taxon>Bacteroidota</taxon>
        <taxon>Chitinophagia</taxon>
        <taxon>Chitinophagales</taxon>
        <taxon>Chitinophagaceae</taxon>
        <taxon>Puia</taxon>
    </lineage>
</organism>
<dbReference type="CDD" id="cd06821">
    <property type="entry name" value="PLPDE_III_D-TA"/>
    <property type="match status" value="1"/>
</dbReference>
<dbReference type="InterPro" id="IPR001608">
    <property type="entry name" value="Ala_racemase_N"/>
</dbReference>
<evidence type="ECO:0000313" key="4">
    <source>
        <dbReference type="EMBL" id="GGA97014.1"/>
    </source>
</evidence>
<dbReference type="AlphaFoldDB" id="A0A8J2UC35"/>
<dbReference type="GO" id="GO:0036088">
    <property type="term" value="P:D-serine catabolic process"/>
    <property type="evidence" value="ECO:0007669"/>
    <property type="project" value="TreeGrafter"/>
</dbReference>
<dbReference type="RefSeq" id="WP_188931164.1">
    <property type="nucleotide sequence ID" value="NZ_BMJC01000002.1"/>
</dbReference>
<dbReference type="PANTHER" id="PTHR28004:SF2">
    <property type="entry name" value="D-SERINE DEHYDRATASE"/>
    <property type="match status" value="1"/>
</dbReference>
<dbReference type="InterPro" id="IPR029066">
    <property type="entry name" value="PLP-binding_barrel"/>
</dbReference>
<dbReference type="Gene3D" id="3.20.20.10">
    <property type="entry name" value="Alanine racemase"/>
    <property type="match status" value="1"/>
</dbReference>
<keyword evidence="2" id="KW-0456">Lyase</keyword>
<dbReference type="EMBL" id="BMJC01000002">
    <property type="protein sequence ID" value="GGA97014.1"/>
    <property type="molecule type" value="Genomic_DNA"/>
</dbReference>
<dbReference type="InterPro" id="IPR042208">
    <property type="entry name" value="D-ser_dehydrat-like_sf"/>
</dbReference>
<feature type="domain" description="D-serine dehydratase-like" evidence="3">
    <location>
        <begin position="254"/>
        <end position="344"/>
    </location>
</feature>
<comment type="similarity">
    <text evidence="1">Belongs to the DSD1 family.</text>
</comment>
<dbReference type="InterPro" id="IPR026956">
    <property type="entry name" value="D-ser_dehydrat-like_dom"/>
</dbReference>
<name>A0A8J2UC35_9BACT</name>
<protein>
    <submittedName>
        <fullName evidence="4">Threonine aldolase</fullName>
    </submittedName>
</protein>
<evidence type="ECO:0000259" key="3">
    <source>
        <dbReference type="SMART" id="SM01119"/>
    </source>
</evidence>
<evidence type="ECO:0000256" key="2">
    <source>
        <dbReference type="ARBA" id="ARBA00023239"/>
    </source>
</evidence>
<dbReference type="Pfam" id="PF01168">
    <property type="entry name" value="Ala_racemase_N"/>
    <property type="match status" value="1"/>
</dbReference>
<evidence type="ECO:0000256" key="1">
    <source>
        <dbReference type="ARBA" id="ARBA00005323"/>
    </source>
</evidence>
<keyword evidence="5" id="KW-1185">Reference proteome</keyword>
<dbReference type="Pfam" id="PF14031">
    <property type="entry name" value="D-ser_dehydrat"/>
    <property type="match status" value="1"/>
</dbReference>
<accession>A0A8J2UC35</accession>
<dbReference type="SMART" id="SM01119">
    <property type="entry name" value="D-ser_dehydrat"/>
    <property type="match status" value="1"/>
</dbReference>
<reference evidence="4" key="1">
    <citation type="journal article" date="2014" name="Int. J. Syst. Evol. Microbiol.">
        <title>Complete genome sequence of Corynebacterium casei LMG S-19264T (=DSM 44701T), isolated from a smear-ripened cheese.</title>
        <authorList>
            <consortium name="US DOE Joint Genome Institute (JGI-PGF)"/>
            <person name="Walter F."/>
            <person name="Albersmeier A."/>
            <person name="Kalinowski J."/>
            <person name="Ruckert C."/>
        </authorList>
    </citation>
    <scope>NUCLEOTIDE SEQUENCE</scope>
    <source>
        <strain evidence="4">CGMCC 1.15448</strain>
    </source>
</reference>
<comment type="caution">
    <text evidence="4">The sequence shown here is derived from an EMBL/GenBank/DDBJ whole genome shotgun (WGS) entry which is preliminary data.</text>
</comment>